<comment type="caution">
    <text evidence="1">The sequence shown here is derived from an EMBL/GenBank/DDBJ whole genome shotgun (WGS) entry which is preliminary data.</text>
</comment>
<evidence type="ECO:0000313" key="2">
    <source>
        <dbReference type="Proteomes" id="UP001156389"/>
    </source>
</evidence>
<sequence>MADSSPSSPTKAWSRPPTILRTHRATPDLVISLARHPDQVDAAIDLLPRLDDTDIEGVVTGWDLNRHRRGAEPTPPLPPALFDAVLDHALTPLVLLLQNPHQHEEWKICERPDWGLPHEFGRNAAWRVLRSCPDRWRTLVEHPVLGTAVQHLLLDQAEVEHGLTREAEDDLPANREAESALNVDLLRACLPALSLPEMADLPKPSATARHRLHSIAERVRSNPRLSDIAAEELHTVADACVRRGRLLTPPRNAKDRRRQHAVTLAKDLALLSANPTHLTKACACSPPWNSPLSSPARPALAWPISPAAPT</sequence>
<evidence type="ECO:0000313" key="1">
    <source>
        <dbReference type="EMBL" id="MCT2589827.1"/>
    </source>
</evidence>
<accession>A0ABT2JPM8</accession>
<name>A0ABT2JPM8_9ACTN</name>
<gene>
    <name evidence="1" type="ORF">LHJ74_07850</name>
</gene>
<reference evidence="1 2" key="1">
    <citation type="submission" date="2021-10" db="EMBL/GenBank/DDBJ databases">
        <title>Streptomyces gossypii sp. nov., isolated from soil collected from cotton field.</title>
        <authorList>
            <person name="Ge X."/>
            <person name="Chen X."/>
            <person name="Liu W."/>
        </authorList>
    </citation>
    <scope>NUCLEOTIDE SEQUENCE [LARGE SCALE GENOMIC DNA]</scope>
    <source>
        <strain evidence="1 2">N2-109</strain>
    </source>
</reference>
<dbReference type="EMBL" id="JAJAGO010000003">
    <property type="protein sequence ID" value="MCT2589827.1"/>
    <property type="molecule type" value="Genomic_DNA"/>
</dbReference>
<keyword evidence="2" id="KW-1185">Reference proteome</keyword>
<proteinExistence type="predicted"/>
<dbReference type="RefSeq" id="WP_260216839.1">
    <property type="nucleotide sequence ID" value="NZ_JAJAGO010000003.1"/>
</dbReference>
<organism evidence="1 2">
    <name type="scientific">Streptomyces gossypii</name>
    <dbReference type="NCBI Taxonomy" id="2883101"/>
    <lineage>
        <taxon>Bacteria</taxon>
        <taxon>Bacillati</taxon>
        <taxon>Actinomycetota</taxon>
        <taxon>Actinomycetes</taxon>
        <taxon>Kitasatosporales</taxon>
        <taxon>Streptomycetaceae</taxon>
        <taxon>Streptomyces</taxon>
    </lineage>
</organism>
<protein>
    <submittedName>
        <fullName evidence="1">Uncharacterized protein</fullName>
    </submittedName>
</protein>
<dbReference type="Proteomes" id="UP001156389">
    <property type="component" value="Unassembled WGS sequence"/>
</dbReference>